<gene>
    <name evidence="1" type="ORF">J2Y01_004196</name>
</gene>
<evidence type="ECO:0000313" key="1">
    <source>
        <dbReference type="EMBL" id="MDR6753671.1"/>
    </source>
</evidence>
<dbReference type="Proteomes" id="UP001252370">
    <property type="component" value="Unassembled WGS sequence"/>
</dbReference>
<evidence type="ECO:0000313" key="2">
    <source>
        <dbReference type="Proteomes" id="UP001252370"/>
    </source>
</evidence>
<accession>A0ACC6KMK2</accession>
<protein>
    <submittedName>
        <fullName evidence="1">Uncharacterized protein</fullName>
    </submittedName>
</protein>
<keyword evidence="2" id="KW-1185">Reference proteome</keyword>
<organism evidence="1 2">
    <name type="scientific">Deinococcus soli</name>
    <name type="common">ex Cha et al. 2016</name>
    <dbReference type="NCBI Taxonomy" id="1309411"/>
    <lineage>
        <taxon>Bacteria</taxon>
        <taxon>Thermotogati</taxon>
        <taxon>Deinococcota</taxon>
        <taxon>Deinococci</taxon>
        <taxon>Deinococcales</taxon>
        <taxon>Deinococcaceae</taxon>
        <taxon>Deinococcus</taxon>
    </lineage>
</organism>
<comment type="caution">
    <text evidence="1">The sequence shown here is derived from an EMBL/GenBank/DDBJ whole genome shotgun (WGS) entry which is preliminary data.</text>
</comment>
<dbReference type="EMBL" id="JAVDTP010000016">
    <property type="protein sequence ID" value="MDR6753671.1"/>
    <property type="molecule type" value="Genomic_DNA"/>
</dbReference>
<sequence length="61" mass="6345">MSAFHVLLRYIPAALRAERGPLPLEQLPGRLDAGPVKAAGPEYPASPSGDPLRAGHVSESG</sequence>
<name>A0ACC6KMK2_9DEIO</name>
<proteinExistence type="predicted"/>
<reference evidence="1" key="1">
    <citation type="submission" date="2023-07" db="EMBL/GenBank/DDBJ databases">
        <title>Sorghum-associated microbial communities from plants grown in Nebraska, USA.</title>
        <authorList>
            <person name="Schachtman D."/>
        </authorList>
    </citation>
    <scope>NUCLEOTIDE SEQUENCE</scope>
    <source>
        <strain evidence="1">BE73</strain>
    </source>
</reference>